<evidence type="ECO:0000256" key="3">
    <source>
        <dbReference type="ARBA" id="ARBA00022552"/>
    </source>
</evidence>
<dbReference type="GO" id="GO:0005840">
    <property type="term" value="C:ribosome"/>
    <property type="evidence" value="ECO:0007669"/>
    <property type="project" value="InterPro"/>
</dbReference>
<evidence type="ECO:0000259" key="6">
    <source>
        <dbReference type="Pfam" id="PF01782"/>
    </source>
</evidence>
<dbReference type="PANTHER" id="PTHR33692:SF1">
    <property type="entry name" value="RIBOSOME MATURATION FACTOR RIMM"/>
    <property type="match status" value="1"/>
</dbReference>
<dbReference type="InterPro" id="IPR002676">
    <property type="entry name" value="RimM_N"/>
</dbReference>
<dbReference type="InterPro" id="IPR011033">
    <property type="entry name" value="PRC_barrel-like_sf"/>
</dbReference>
<feature type="domain" description="RimM N-terminal" evidence="6">
    <location>
        <begin position="11"/>
        <end position="93"/>
    </location>
</feature>
<evidence type="ECO:0000256" key="2">
    <source>
        <dbReference type="ARBA" id="ARBA00022517"/>
    </source>
</evidence>
<dbReference type="InterPro" id="IPR036976">
    <property type="entry name" value="RimM_N_sf"/>
</dbReference>
<dbReference type="AlphaFoldDB" id="A0A6F8PT82"/>
<dbReference type="GO" id="GO:0042274">
    <property type="term" value="P:ribosomal small subunit biogenesis"/>
    <property type="evidence" value="ECO:0007669"/>
    <property type="project" value="UniProtKB-UniRule"/>
</dbReference>
<sequence length="176" mass="20097">MPSVPDNLLPVGQINGVFGVHGWVKIYSDTEPRENIFSYSPWWIQYQGEWREVKVEGFKGQQGGKALVAKLDLITERDMAREFMGCPIAIDRDALQQNENEFFWVDLIGCQVVNLEGDNLGSVVNLIETGAHDVLRVQGDREVLIPFVMERFILDIDTTNKLIKVDWLVDEDEQSE</sequence>
<dbReference type="NCBIfam" id="TIGR02273">
    <property type="entry name" value="16S_RimM"/>
    <property type="match status" value="1"/>
</dbReference>
<dbReference type="EMBL" id="AP021889">
    <property type="protein sequence ID" value="BBP45325.1"/>
    <property type="molecule type" value="Genomic_DNA"/>
</dbReference>
<comment type="function">
    <text evidence="5">An accessory protein needed during the final step in the assembly of 30S ribosomal subunit, possibly for assembly of the head region. Essential for efficient processing of 16S rRNA. May be needed both before and after RbfA during the maturation of 16S rRNA. It has affinity for free ribosomal 30S subunits but not for 70S ribosomes.</text>
</comment>
<proteinExistence type="inferred from homology"/>
<dbReference type="GO" id="GO:0006364">
    <property type="term" value="P:rRNA processing"/>
    <property type="evidence" value="ECO:0007669"/>
    <property type="project" value="UniProtKB-UniRule"/>
</dbReference>
<evidence type="ECO:0000313" key="9">
    <source>
        <dbReference type="Proteomes" id="UP000501726"/>
    </source>
</evidence>
<dbReference type="Gene3D" id="2.30.30.240">
    <property type="entry name" value="PRC-barrel domain"/>
    <property type="match status" value="1"/>
</dbReference>
<comment type="subcellular location">
    <subcellularLocation>
        <location evidence="5">Cytoplasm</location>
    </subcellularLocation>
</comment>
<evidence type="ECO:0000256" key="1">
    <source>
        <dbReference type="ARBA" id="ARBA00022490"/>
    </source>
</evidence>
<keyword evidence="2 5" id="KW-0690">Ribosome biogenesis</keyword>
<name>A0A6F8PT82_9GAMM</name>
<dbReference type="SUPFAM" id="SSF50346">
    <property type="entry name" value="PRC-barrel domain"/>
    <property type="match status" value="1"/>
</dbReference>
<gene>
    <name evidence="5 8" type="primary">rimM</name>
    <name evidence="8" type="ORF">THMIRHAS_06980</name>
</gene>
<comment type="domain">
    <text evidence="5">The PRC barrel domain binds ribosomal protein uS19.</text>
</comment>
<dbReference type="PANTHER" id="PTHR33692">
    <property type="entry name" value="RIBOSOME MATURATION FACTOR RIMM"/>
    <property type="match status" value="1"/>
</dbReference>
<keyword evidence="1 5" id="KW-0963">Cytoplasm</keyword>
<dbReference type="GO" id="GO:0043022">
    <property type="term" value="F:ribosome binding"/>
    <property type="evidence" value="ECO:0007669"/>
    <property type="project" value="InterPro"/>
</dbReference>
<evidence type="ECO:0000259" key="7">
    <source>
        <dbReference type="Pfam" id="PF24986"/>
    </source>
</evidence>
<dbReference type="GO" id="GO:0005737">
    <property type="term" value="C:cytoplasm"/>
    <property type="evidence" value="ECO:0007669"/>
    <property type="project" value="UniProtKB-SubCell"/>
</dbReference>
<accession>A0A6F8PT82</accession>
<keyword evidence="9" id="KW-1185">Reference proteome</keyword>
<dbReference type="Proteomes" id="UP000501726">
    <property type="component" value="Chromosome"/>
</dbReference>
<evidence type="ECO:0000256" key="5">
    <source>
        <dbReference type="HAMAP-Rule" id="MF_00014"/>
    </source>
</evidence>
<feature type="domain" description="Ribosome maturation factor RimM PRC barrel" evidence="7">
    <location>
        <begin position="104"/>
        <end position="167"/>
    </location>
</feature>
<protein>
    <recommendedName>
        <fullName evidence="5">Ribosome maturation factor RimM</fullName>
    </recommendedName>
</protein>
<dbReference type="KEGG" id="tse:THMIRHAS_06980"/>
<dbReference type="InterPro" id="IPR056792">
    <property type="entry name" value="PRC_RimM"/>
</dbReference>
<dbReference type="Gene3D" id="2.40.30.60">
    <property type="entry name" value="RimM"/>
    <property type="match status" value="1"/>
</dbReference>
<dbReference type="InterPro" id="IPR009000">
    <property type="entry name" value="Transl_B-barrel_sf"/>
</dbReference>
<keyword evidence="3 5" id="KW-0698">rRNA processing</keyword>
<dbReference type="Pfam" id="PF01782">
    <property type="entry name" value="RimM"/>
    <property type="match status" value="1"/>
</dbReference>
<keyword evidence="4 5" id="KW-0143">Chaperone</keyword>
<dbReference type="Pfam" id="PF24986">
    <property type="entry name" value="PRC_RimM"/>
    <property type="match status" value="1"/>
</dbReference>
<evidence type="ECO:0000256" key="4">
    <source>
        <dbReference type="ARBA" id="ARBA00023186"/>
    </source>
</evidence>
<dbReference type="RefSeq" id="WP_173270951.1">
    <property type="nucleotide sequence ID" value="NZ_AP021889.1"/>
</dbReference>
<dbReference type="InterPro" id="IPR011961">
    <property type="entry name" value="RimM"/>
</dbReference>
<dbReference type="SUPFAM" id="SSF50447">
    <property type="entry name" value="Translation proteins"/>
    <property type="match status" value="1"/>
</dbReference>
<organism evidence="8 9">
    <name type="scientific">Thiosulfatimonas sediminis</name>
    <dbReference type="NCBI Taxonomy" id="2675054"/>
    <lineage>
        <taxon>Bacteria</taxon>
        <taxon>Pseudomonadati</taxon>
        <taxon>Pseudomonadota</taxon>
        <taxon>Gammaproteobacteria</taxon>
        <taxon>Thiotrichales</taxon>
        <taxon>Piscirickettsiaceae</taxon>
        <taxon>Thiosulfatimonas</taxon>
    </lineage>
</organism>
<dbReference type="HAMAP" id="MF_00014">
    <property type="entry name" value="Ribosome_mat_RimM"/>
    <property type="match status" value="1"/>
</dbReference>
<reference evidence="9" key="1">
    <citation type="submission" date="2019-11" db="EMBL/GenBank/DDBJ databases">
        <title>Isolation and characterization of two novel species in the genus Thiomicrorhabdus.</title>
        <authorList>
            <person name="Mochizuki J."/>
            <person name="Kojima H."/>
            <person name="Fukui M."/>
        </authorList>
    </citation>
    <scope>NUCLEOTIDE SEQUENCE [LARGE SCALE GENOMIC DNA]</scope>
    <source>
        <strain evidence="9">aks77</strain>
    </source>
</reference>
<evidence type="ECO:0000313" key="8">
    <source>
        <dbReference type="EMBL" id="BBP45325.1"/>
    </source>
</evidence>
<comment type="subunit">
    <text evidence="5">Binds ribosomal protein uS19.</text>
</comment>
<comment type="similarity">
    <text evidence="5">Belongs to the RimM family.</text>
</comment>